<dbReference type="InterPro" id="IPR011990">
    <property type="entry name" value="TPR-like_helical_dom_sf"/>
</dbReference>
<dbReference type="InterPro" id="IPR000792">
    <property type="entry name" value="Tscrpt_reg_LuxR_C"/>
</dbReference>
<evidence type="ECO:0000313" key="3">
    <source>
        <dbReference type="Proteomes" id="UP000199515"/>
    </source>
</evidence>
<dbReference type="Proteomes" id="UP000199515">
    <property type="component" value="Unassembled WGS sequence"/>
</dbReference>
<keyword evidence="3" id="KW-1185">Reference proteome</keyword>
<dbReference type="Gene3D" id="1.10.10.10">
    <property type="entry name" value="Winged helix-like DNA-binding domain superfamily/Winged helix DNA-binding domain"/>
    <property type="match status" value="1"/>
</dbReference>
<dbReference type="GO" id="GO:0003677">
    <property type="term" value="F:DNA binding"/>
    <property type="evidence" value="ECO:0007669"/>
    <property type="project" value="InterPro"/>
</dbReference>
<dbReference type="Gene3D" id="1.25.40.10">
    <property type="entry name" value="Tetratricopeptide repeat domain"/>
    <property type="match status" value="1"/>
</dbReference>
<dbReference type="InterPro" id="IPR027417">
    <property type="entry name" value="P-loop_NTPase"/>
</dbReference>
<dbReference type="CDD" id="cd06170">
    <property type="entry name" value="LuxR_C_like"/>
    <property type="match status" value="1"/>
</dbReference>
<dbReference type="InterPro" id="IPR016032">
    <property type="entry name" value="Sig_transdc_resp-reg_C-effctor"/>
</dbReference>
<name>A0A1H3J4R9_9PSEU</name>
<dbReference type="EMBL" id="FNON01000005">
    <property type="protein sequence ID" value="SDY35010.1"/>
    <property type="molecule type" value="Genomic_DNA"/>
</dbReference>
<dbReference type="PROSITE" id="PS00622">
    <property type="entry name" value="HTH_LUXR_1"/>
    <property type="match status" value="1"/>
</dbReference>
<evidence type="ECO:0000313" key="2">
    <source>
        <dbReference type="EMBL" id="SDY35010.1"/>
    </source>
</evidence>
<dbReference type="SUPFAM" id="SSF46894">
    <property type="entry name" value="C-terminal effector domain of the bipartite response regulators"/>
    <property type="match status" value="1"/>
</dbReference>
<organism evidence="2 3">
    <name type="scientific">Amycolatopsis xylanica</name>
    <dbReference type="NCBI Taxonomy" id="589385"/>
    <lineage>
        <taxon>Bacteria</taxon>
        <taxon>Bacillati</taxon>
        <taxon>Actinomycetota</taxon>
        <taxon>Actinomycetes</taxon>
        <taxon>Pseudonocardiales</taxon>
        <taxon>Pseudonocardiaceae</taxon>
        <taxon>Amycolatopsis</taxon>
    </lineage>
</organism>
<dbReference type="SUPFAM" id="SSF48452">
    <property type="entry name" value="TPR-like"/>
    <property type="match status" value="1"/>
</dbReference>
<dbReference type="STRING" id="589385.SAMN05421504_105250"/>
<dbReference type="PRINTS" id="PR00038">
    <property type="entry name" value="HTHLUXR"/>
</dbReference>
<dbReference type="InterPro" id="IPR036388">
    <property type="entry name" value="WH-like_DNA-bd_sf"/>
</dbReference>
<sequence length="670" mass="72251">MPAIARAVGIRTGSGLAPEKLAEAMGERKLLLVLDNCEHVLRRCADAVEALLTSCPSVRILATSREALRVRGEQSFPLGELALPVTGEVLTAAQAGHSDAVRLFVDRATAVDPGFELTDANASTIAALCRRLDGMPLAIELAARRVRLLGPADLLDRLDGKLDVLSLGTRTATSRHDSLEAAIGWDYELLAPGEQELWRRLSVLAGSFPIELAEAVAGHGKETLDLVASLEAKSLLVPVPKGDSVWFRQLESIRIYGRDRLEAAGECDATHDRLADWLVELVEPHLGRYMMPVPVLEAIDAHWPNLVAAVEWMSSRRDERHGALAFALGKHWLRHGINLEDTYRMLRAALDMATGAANAGLVLSALSTTTSVLGDQAESLGYAWRAVDIERALDRPARLAKALDDLGHALFCSGEYRAARPSYLESLRILRGLGDPVALLGSLNNVAWVSLNWGEEDLAEKLLAEALPLAQYLGSGNMVIALLHTSGVLSLIRGDVDSAAERFAESLTMGRENPYHLVHGLEGLGIVAAELGDDDRAIRLIHGAAAVRRQVRTTGEPVWAERVDAAAAIAAGRLGAREAVASAAGQRMTLTCLADYALNGVVPPPTVVLSTREHTIAALVADGMTNERIARRLRVSRRTVATHLERIRGKLDVRSRAEVAAWVARGENVE</sequence>
<dbReference type="SMART" id="SM00421">
    <property type="entry name" value="HTH_LUXR"/>
    <property type="match status" value="1"/>
</dbReference>
<dbReference type="GO" id="GO:0006355">
    <property type="term" value="P:regulation of DNA-templated transcription"/>
    <property type="evidence" value="ECO:0007669"/>
    <property type="project" value="InterPro"/>
</dbReference>
<reference evidence="2 3" key="1">
    <citation type="submission" date="2016-10" db="EMBL/GenBank/DDBJ databases">
        <authorList>
            <person name="de Groot N.N."/>
        </authorList>
    </citation>
    <scope>NUCLEOTIDE SEQUENCE [LARGE SCALE GENOMIC DNA]</scope>
    <source>
        <strain evidence="2 3">CPCC 202699</strain>
    </source>
</reference>
<feature type="domain" description="HTH luxR-type" evidence="1">
    <location>
        <begin position="602"/>
        <end position="667"/>
    </location>
</feature>
<protein>
    <submittedName>
        <fullName evidence="2">Regulatory protein, luxR family</fullName>
    </submittedName>
</protein>
<dbReference type="Pfam" id="PF00196">
    <property type="entry name" value="GerE"/>
    <property type="match status" value="1"/>
</dbReference>
<proteinExistence type="predicted"/>
<dbReference type="SUPFAM" id="SSF52540">
    <property type="entry name" value="P-loop containing nucleoside triphosphate hydrolases"/>
    <property type="match status" value="1"/>
</dbReference>
<dbReference type="PANTHER" id="PTHR47691:SF3">
    <property type="entry name" value="HTH-TYPE TRANSCRIPTIONAL REGULATOR RV0890C-RELATED"/>
    <property type="match status" value="1"/>
</dbReference>
<dbReference type="AlphaFoldDB" id="A0A1H3J4R9"/>
<dbReference type="PROSITE" id="PS50043">
    <property type="entry name" value="HTH_LUXR_2"/>
    <property type="match status" value="1"/>
</dbReference>
<dbReference type="PANTHER" id="PTHR47691">
    <property type="entry name" value="REGULATOR-RELATED"/>
    <property type="match status" value="1"/>
</dbReference>
<accession>A0A1H3J4R9</accession>
<gene>
    <name evidence="2" type="ORF">SAMN05421504_105250</name>
</gene>
<evidence type="ECO:0000259" key="1">
    <source>
        <dbReference type="PROSITE" id="PS50043"/>
    </source>
</evidence>